<dbReference type="GO" id="GO:0003677">
    <property type="term" value="F:DNA binding"/>
    <property type="evidence" value="ECO:0007669"/>
    <property type="project" value="InterPro"/>
</dbReference>
<dbReference type="InterPro" id="IPR011979">
    <property type="entry name" value="Antitox_Xre"/>
</dbReference>
<evidence type="ECO:0000313" key="4">
    <source>
        <dbReference type="Proteomes" id="UP000326241"/>
    </source>
</evidence>
<gene>
    <name evidence="3" type="ORF">PS624_00910</name>
</gene>
<dbReference type="NCBIfam" id="TIGR02293">
    <property type="entry name" value="TAS_TIGR02293"/>
    <property type="match status" value="1"/>
</dbReference>
<accession>A0A5E6QE09</accession>
<dbReference type="Proteomes" id="UP000326241">
    <property type="component" value="Unassembled WGS sequence"/>
</dbReference>
<evidence type="ECO:0000259" key="1">
    <source>
        <dbReference type="Pfam" id="PF09722"/>
    </source>
</evidence>
<organism evidence="3 4">
    <name type="scientific">Pseudomonas fluorescens</name>
    <dbReference type="NCBI Taxonomy" id="294"/>
    <lineage>
        <taxon>Bacteria</taxon>
        <taxon>Pseudomonadati</taxon>
        <taxon>Pseudomonadota</taxon>
        <taxon>Gammaproteobacteria</taxon>
        <taxon>Pseudomonadales</taxon>
        <taxon>Pseudomonadaceae</taxon>
        <taxon>Pseudomonas</taxon>
    </lineage>
</organism>
<protein>
    <submittedName>
        <fullName evidence="3">Uncharacterized protein</fullName>
    </submittedName>
</protein>
<dbReference type="Pfam" id="PF20432">
    <property type="entry name" value="Xre-like-HTH"/>
    <property type="match status" value="1"/>
</dbReference>
<evidence type="ECO:0000313" key="3">
    <source>
        <dbReference type="EMBL" id="VVM53527.1"/>
    </source>
</evidence>
<dbReference type="RefSeq" id="WP_224794570.1">
    <property type="nucleotide sequence ID" value="NZ_CABVGZ010000006.1"/>
</dbReference>
<sequence length="183" mass="20606">MVVPSWVTIAYSQLTAYFVHLKVFLMVTSAASVESTKKQNEPRSDGVQAFWRFSSNRDTLKDSERIKQIKEGFSAELVHAFRVTFALQERSIEILMNASTSTLERRRREHKKLDSVASERLDRIAAVCGLAEEVFESQEGAAQWMSKPNKALGENAPIMLCETEIGAKQVRRVLQALEWGGVA</sequence>
<dbReference type="AlphaFoldDB" id="A0A5E6QE09"/>
<dbReference type="InterPro" id="IPR024467">
    <property type="entry name" value="Xre/MbcA/ParS-like_toxin-bd"/>
</dbReference>
<dbReference type="Pfam" id="PF09722">
    <property type="entry name" value="Xre_MbcA_ParS_C"/>
    <property type="match status" value="1"/>
</dbReference>
<dbReference type="InterPro" id="IPR046847">
    <property type="entry name" value="Xre-like_HTH"/>
</dbReference>
<name>A0A5E6QE09_PSEFL</name>
<proteinExistence type="predicted"/>
<feature type="domain" description="Antitoxin Xre-like helix-turn-helix" evidence="2">
    <location>
        <begin position="64"/>
        <end position="125"/>
    </location>
</feature>
<reference evidence="3 4" key="1">
    <citation type="submission" date="2019-09" db="EMBL/GenBank/DDBJ databases">
        <authorList>
            <person name="Chandra G."/>
            <person name="Truman W A."/>
        </authorList>
    </citation>
    <scope>NUCLEOTIDE SEQUENCE [LARGE SCALE GENOMIC DNA]</scope>
    <source>
        <strain evidence="3">PS624</strain>
    </source>
</reference>
<evidence type="ECO:0000259" key="2">
    <source>
        <dbReference type="Pfam" id="PF20432"/>
    </source>
</evidence>
<dbReference type="EMBL" id="CABVGZ010000006">
    <property type="protein sequence ID" value="VVM53527.1"/>
    <property type="molecule type" value="Genomic_DNA"/>
</dbReference>
<feature type="domain" description="Antitoxin Xre/MbcA/ParS-like toxin-binding" evidence="1">
    <location>
        <begin position="131"/>
        <end position="180"/>
    </location>
</feature>